<feature type="compositionally biased region" description="Basic and acidic residues" evidence="1">
    <location>
        <begin position="1"/>
        <end position="11"/>
    </location>
</feature>
<dbReference type="PANTHER" id="PTHR38733:SF1">
    <property type="entry name" value="TYPE IV METHYL-DIRECTED RESTRICTION ENZYME ECOKMCRBC"/>
    <property type="match status" value="1"/>
</dbReference>
<dbReference type="Pfam" id="PF10117">
    <property type="entry name" value="McrBC"/>
    <property type="match status" value="1"/>
</dbReference>
<organism evidence="2 3">
    <name type="scientific">Kitasatospora kifunensis</name>
    <name type="common">Streptomyces kifunensis</name>
    <dbReference type="NCBI Taxonomy" id="58351"/>
    <lineage>
        <taxon>Bacteria</taxon>
        <taxon>Bacillati</taxon>
        <taxon>Actinomycetota</taxon>
        <taxon>Actinomycetes</taxon>
        <taxon>Kitasatosporales</taxon>
        <taxon>Streptomycetaceae</taxon>
        <taxon>Kitasatospora</taxon>
    </lineage>
</organism>
<evidence type="ECO:0000256" key="1">
    <source>
        <dbReference type="SAM" id="MobiDB-lite"/>
    </source>
</evidence>
<name>A0A7W7VZW7_KITKI</name>
<dbReference type="EMBL" id="JACHJV010000003">
    <property type="protein sequence ID" value="MBB4928996.1"/>
    <property type="molecule type" value="Genomic_DNA"/>
</dbReference>
<dbReference type="AlphaFoldDB" id="A0A7W7VZW7"/>
<evidence type="ECO:0000313" key="3">
    <source>
        <dbReference type="Proteomes" id="UP000540506"/>
    </source>
</evidence>
<dbReference type="Proteomes" id="UP000540506">
    <property type="component" value="Unassembled WGS sequence"/>
</dbReference>
<dbReference type="RefSeq" id="WP_184946744.1">
    <property type="nucleotide sequence ID" value="NZ_JACHJV010000003.1"/>
</dbReference>
<proteinExistence type="predicted"/>
<comment type="caution">
    <text evidence="2">The sequence shown here is derived from an EMBL/GenBank/DDBJ whole genome shotgun (WGS) entry which is preliminary data.</text>
</comment>
<protein>
    <submittedName>
        <fullName evidence="2">5-methylcytosine-specific restriction enzyme subunit McrC</fullName>
    </submittedName>
</protein>
<reference evidence="2 3" key="1">
    <citation type="submission" date="2020-08" db="EMBL/GenBank/DDBJ databases">
        <title>Sequencing the genomes of 1000 actinobacteria strains.</title>
        <authorList>
            <person name="Klenk H.-P."/>
        </authorList>
    </citation>
    <scope>NUCLEOTIDE SEQUENCE [LARGE SCALE GENOMIC DNA]</scope>
    <source>
        <strain evidence="2 3">DSM 41654</strain>
    </source>
</reference>
<dbReference type="PANTHER" id="PTHR38733">
    <property type="entry name" value="PROTEIN MCRC"/>
    <property type="match status" value="1"/>
</dbReference>
<dbReference type="InterPro" id="IPR019292">
    <property type="entry name" value="McrC"/>
</dbReference>
<gene>
    <name evidence="2" type="ORF">FHR34_008093</name>
</gene>
<feature type="region of interest" description="Disordered" evidence="1">
    <location>
        <begin position="1"/>
        <end position="20"/>
    </location>
</feature>
<sequence>MASIADHRRPSPEVPEVEVAEHTGATLARDQLTEADLRRLRTLQDRGRLKLRDTSTGWRLEAKSVAGVLVLDRIRLVLRPKFAIAGDRLINWLCYAQGIPVPHEQTLRQWLTGRHGYAGVVLPALLTECQALLRRGLRRDYVPRERVETALRGRLDVRAQAVRRYGAVDRLHVRAFEREVDGWENLVCGAALTAAVTMTAEPALARALQDAAASFPRPRLPYTAARHLERARYTRLNAHYRPAHTWARLVLGGGGANDLLLDRGARAQSVMLNLDVLWERVVRQMAAEAATAAGGRLATADEGRIATHGGFGKTPHPFRPDVLLAFDPPDAPNSPGAPDPVAGGRLLAVDAKYKAYQGKNVSADDRHQLLTYIAGYTTPAAPLAVIVHPGPQGASRRTLEVKGPRGRLGLIEVLGLDTSLTPQQAGEPLRELVAQFAGAGG</sequence>
<keyword evidence="3" id="KW-1185">Reference proteome</keyword>
<accession>A0A7W7VZW7</accession>
<evidence type="ECO:0000313" key="2">
    <source>
        <dbReference type="EMBL" id="MBB4928996.1"/>
    </source>
</evidence>